<dbReference type="Pfam" id="PF00392">
    <property type="entry name" value="GntR"/>
    <property type="match status" value="1"/>
</dbReference>
<dbReference type="PRINTS" id="PR00035">
    <property type="entry name" value="HTHGNTR"/>
</dbReference>
<dbReference type="GO" id="GO:0003700">
    <property type="term" value="F:DNA-binding transcription factor activity"/>
    <property type="evidence" value="ECO:0007669"/>
    <property type="project" value="UniProtKB-UniRule"/>
</dbReference>
<keyword evidence="1" id="KW-0805">Transcription regulation</keyword>
<dbReference type="SMART" id="SM00866">
    <property type="entry name" value="UTRA"/>
    <property type="match status" value="1"/>
</dbReference>
<dbReference type="NCBIfam" id="TIGR02404">
    <property type="entry name" value="trehalos_R_Bsub"/>
    <property type="match status" value="1"/>
</dbReference>
<name>S0KZP0_9ENTE</name>
<dbReference type="SMART" id="SM00345">
    <property type="entry name" value="HTH_GNTR"/>
    <property type="match status" value="1"/>
</dbReference>
<dbReference type="InterPro" id="IPR012770">
    <property type="entry name" value="TreR"/>
</dbReference>
<evidence type="ECO:0000313" key="7">
    <source>
        <dbReference type="Proteomes" id="UP000015961"/>
    </source>
</evidence>
<dbReference type="OrthoDB" id="9816541at2"/>
<reference evidence="6 7" key="1">
    <citation type="submission" date="2013-03" db="EMBL/GenBank/DDBJ databases">
        <title>The Genome Sequence of Enterococcus sulfureus ATCC_49903 (PacBio/Illumina hybrid assembly).</title>
        <authorList>
            <consortium name="The Broad Institute Genomics Platform"/>
            <consortium name="The Broad Institute Genome Sequencing Center for Infectious Disease"/>
            <person name="Earl A."/>
            <person name="Russ C."/>
            <person name="Gilmore M."/>
            <person name="Surin D."/>
            <person name="Walker B."/>
            <person name="Young S."/>
            <person name="Zeng Q."/>
            <person name="Gargeya S."/>
            <person name="Fitzgerald M."/>
            <person name="Haas B."/>
            <person name="Abouelleil A."/>
            <person name="Allen A.W."/>
            <person name="Alvarado L."/>
            <person name="Arachchi H.M."/>
            <person name="Berlin A.M."/>
            <person name="Chapman S.B."/>
            <person name="Gainer-Dewar J."/>
            <person name="Goldberg J."/>
            <person name="Griggs A."/>
            <person name="Gujja S."/>
            <person name="Hansen M."/>
            <person name="Howarth C."/>
            <person name="Imamovic A."/>
            <person name="Ireland A."/>
            <person name="Larimer J."/>
            <person name="McCowan C."/>
            <person name="Murphy C."/>
            <person name="Pearson M."/>
            <person name="Poon T.W."/>
            <person name="Priest M."/>
            <person name="Roberts A."/>
            <person name="Saif S."/>
            <person name="Shea T."/>
            <person name="Sisk P."/>
            <person name="Sykes S."/>
            <person name="Wortman J."/>
            <person name="Nusbaum C."/>
            <person name="Birren B."/>
        </authorList>
    </citation>
    <scope>NUCLEOTIDE SEQUENCE [LARGE SCALE GENOMIC DNA]</scope>
    <source>
        <strain evidence="6 7">ATCC 49903</strain>
    </source>
</reference>
<dbReference type="eggNOG" id="COG2188">
    <property type="taxonomic scope" value="Bacteria"/>
</dbReference>
<evidence type="ECO:0000256" key="1">
    <source>
        <dbReference type="ARBA" id="ARBA00023015"/>
    </source>
</evidence>
<comment type="caution">
    <text evidence="6">The sequence shown here is derived from an EMBL/GenBank/DDBJ whole genome shotgun (WGS) entry which is preliminary data.</text>
</comment>
<keyword evidence="3" id="KW-0804">Transcription</keyword>
<dbReference type="InterPro" id="IPR036388">
    <property type="entry name" value="WH-like_DNA-bd_sf"/>
</dbReference>
<evidence type="ECO:0000256" key="3">
    <source>
        <dbReference type="ARBA" id="ARBA00023163"/>
    </source>
</evidence>
<evidence type="ECO:0000256" key="2">
    <source>
        <dbReference type="ARBA" id="ARBA00023125"/>
    </source>
</evidence>
<gene>
    <name evidence="6" type="ORF">I573_00920</name>
</gene>
<feature type="domain" description="HTH gntR-type" evidence="5">
    <location>
        <begin position="1"/>
        <end position="69"/>
    </location>
</feature>
<dbReference type="PROSITE" id="PS50949">
    <property type="entry name" value="HTH_GNTR"/>
    <property type="match status" value="1"/>
</dbReference>
<keyword evidence="7" id="KW-1185">Reference proteome</keyword>
<dbReference type="SUPFAM" id="SSF64288">
    <property type="entry name" value="Chorismate lyase-like"/>
    <property type="match status" value="1"/>
</dbReference>
<dbReference type="InterPro" id="IPR028978">
    <property type="entry name" value="Chorismate_lyase_/UTRA_dom_sf"/>
</dbReference>
<dbReference type="AlphaFoldDB" id="S0KZP0"/>
<keyword evidence="2" id="KW-0238">DNA-binding</keyword>
<evidence type="ECO:0000313" key="6">
    <source>
        <dbReference type="EMBL" id="EOT86167.1"/>
    </source>
</evidence>
<dbReference type="InterPro" id="IPR000524">
    <property type="entry name" value="Tscrpt_reg_HTH_GntR"/>
</dbReference>
<dbReference type="Proteomes" id="UP000015961">
    <property type="component" value="Unassembled WGS sequence"/>
</dbReference>
<sequence>MKVYEMIYQVLENHILKEEFAPGEYLPSEHQLSQQYNVSRDTVRKALARLMANGYIQKIQGKGSIVLKREQLRFPISGLTSYKELQNSYGYSGHTKVVLLAEDTINEATSLTTGFEIGEKVWILLRTREIDHQKVILDKDYIACRYVPNLDESIASDSIYKYFEQTLHLNISFAEKEIRIDHLQEADRLYLDLNHNDVNIVSIQSRVFLANAQQFQYTESRHRVDKFRFYDFARRHPTTF</sequence>
<dbReference type="Pfam" id="PF07702">
    <property type="entry name" value="UTRA"/>
    <property type="match status" value="1"/>
</dbReference>
<accession>S0KZP0</accession>
<dbReference type="InterPro" id="IPR036390">
    <property type="entry name" value="WH_DNA-bd_sf"/>
</dbReference>
<dbReference type="SUPFAM" id="SSF46785">
    <property type="entry name" value="Winged helix' DNA-binding domain"/>
    <property type="match status" value="1"/>
</dbReference>
<evidence type="ECO:0000256" key="4">
    <source>
        <dbReference type="NCBIfam" id="TIGR02404"/>
    </source>
</evidence>
<dbReference type="GO" id="GO:0045892">
    <property type="term" value="P:negative regulation of DNA-templated transcription"/>
    <property type="evidence" value="ECO:0007669"/>
    <property type="project" value="TreeGrafter"/>
</dbReference>
<dbReference type="CDD" id="cd07377">
    <property type="entry name" value="WHTH_GntR"/>
    <property type="match status" value="1"/>
</dbReference>
<dbReference type="EMBL" id="ASWO01000003">
    <property type="protein sequence ID" value="EOT86167.1"/>
    <property type="molecule type" value="Genomic_DNA"/>
</dbReference>
<dbReference type="GO" id="GO:0003677">
    <property type="term" value="F:DNA binding"/>
    <property type="evidence" value="ECO:0007669"/>
    <property type="project" value="UniProtKB-UniRule"/>
</dbReference>
<dbReference type="PANTHER" id="PTHR44846">
    <property type="entry name" value="MANNOSYL-D-GLYCERATE TRANSPORT/METABOLISM SYSTEM REPRESSOR MNGR-RELATED"/>
    <property type="match status" value="1"/>
</dbReference>
<dbReference type="Gene3D" id="1.10.10.10">
    <property type="entry name" value="Winged helix-like DNA-binding domain superfamily/Winged helix DNA-binding domain"/>
    <property type="match status" value="1"/>
</dbReference>
<dbReference type="InterPro" id="IPR011663">
    <property type="entry name" value="UTRA"/>
</dbReference>
<dbReference type="Gene3D" id="3.40.1410.10">
    <property type="entry name" value="Chorismate lyase-like"/>
    <property type="match status" value="1"/>
</dbReference>
<proteinExistence type="predicted"/>
<organism evidence="6 7">
    <name type="scientific">Enterococcus sulfureus ATCC 49903</name>
    <dbReference type="NCBI Taxonomy" id="1140003"/>
    <lineage>
        <taxon>Bacteria</taxon>
        <taxon>Bacillati</taxon>
        <taxon>Bacillota</taxon>
        <taxon>Bacilli</taxon>
        <taxon>Lactobacillales</taxon>
        <taxon>Enterococcaceae</taxon>
        <taxon>Enterococcus</taxon>
    </lineage>
</organism>
<dbReference type="InterPro" id="IPR050679">
    <property type="entry name" value="Bact_HTH_transcr_reg"/>
</dbReference>
<dbReference type="STRING" id="1140003.OMY_01669"/>
<dbReference type="PANTHER" id="PTHR44846:SF12">
    <property type="entry name" value="HTH-TYPE TRANSCRIPTIONAL REGULATOR TRER"/>
    <property type="match status" value="1"/>
</dbReference>
<protein>
    <recommendedName>
        <fullName evidence="4">Trehalose operon repressor</fullName>
    </recommendedName>
</protein>
<evidence type="ECO:0000259" key="5">
    <source>
        <dbReference type="PROSITE" id="PS50949"/>
    </source>
</evidence>
<dbReference type="PATRIC" id="fig|1140003.3.peg.1608"/>
<dbReference type="RefSeq" id="WP_016186106.1">
    <property type="nucleotide sequence ID" value="NZ_ASWO01000003.1"/>
</dbReference>